<dbReference type="InterPro" id="IPR049352">
    <property type="entry name" value="Rost"/>
</dbReference>
<feature type="transmembrane region" description="Helical" evidence="1">
    <location>
        <begin position="160"/>
        <end position="178"/>
    </location>
</feature>
<dbReference type="PANTHER" id="PTHR12242:SF49">
    <property type="entry name" value="HEADBUTT, ISOFORM E"/>
    <property type="match status" value="1"/>
</dbReference>
<evidence type="ECO:0008006" key="4">
    <source>
        <dbReference type="Google" id="ProtNLM"/>
    </source>
</evidence>
<feature type="transmembrane region" description="Helical" evidence="1">
    <location>
        <begin position="42"/>
        <end position="63"/>
    </location>
</feature>
<sequence>MVKEIFKKTIYNRIAQYERCHPVSYCKSQWENKTGKVNKLYIAYRWLHLLAVATIFFLSIVEYGKATNNIIYYLKWPVFLTNWALTALLAQAIMAAYLVTVAFSTTRSNIGSNNSKNGRLRIWIKVYSIVHSTAVVIAIGVSFVYWIFIYNPEVHELDLLNYLVHGANSIIMLIDFLLVGHPFKLAHSIYPLSLIFIYTIFNYFYYQFGGTDRKGNAYIYKVMDWRYPTKCLTFSLAGHVLVCVIYALLWLIFLGKRKLSIAFRLSSLKVTTNDLSATAPNSVSLV</sequence>
<keyword evidence="1" id="KW-0472">Membrane</keyword>
<keyword evidence="1" id="KW-1133">Transmembrane helix</keyword>
<keyword evidence="3" id="KW-1185">Reference proteome</keyword>
<feature type="transmembrane region" description="Helical" evidence="1">
    <location>
        <begin position="232"/>
        <end position="254"/>
    </location>
</feature>
<evidence type="ECO:0000313" key="3">
    <source>
        <dbReference type="Proteomes" id="UP001461498"/>
    </source>
</evidence>
<dbReference type="Pfam" id="PF21534">
    <property type="entry name" value="Rost"/>
    <property type="match status" value="1"/>
</dbReference>
<gene>
    <name evidence="2" type="ORF">O3M35_004491</name>
</gene>
<name>A0AAW1CLK0_9HEMI</name>
<comment type="caution">
    <text evidence="2">The sequence shown here is derived from an EMBL/GenBank/DDBJ whole genome shotgun (WGS) entry which is preliminary data.</text>
</comment>
<keyword evidence="1" id="KW-0812">Transmembrane</keyword>
<dbReference type="EMBL" id="JAPXFL010000015">
    <property type="protein sequence ID" value="KAK9497115.1"/>
    <property type="molecule type" value="Genomic_DNA"/>
</dbReference>
<proteinExistence type="predicted"/>
<feature type="transmembrane region" description="Helical" evidence="1">
    <location>
        <begin position="185"/>
        <end position="206"/>
    </location>
</feature>
<evidence type="ECO:0000313" key="2">
    <source>
        <dbReference type="EMBL" id="KAK9497115.1"/>
    </source>
</evidence>
<accession>A0AAW1CLK0</accession>
<dbReference type="PANTHER" id="PTHR12242">
    <property type="entry name" value="OS02G0130600 PROTEIN-RELATED"/>
    <property type="match status" value="1"/>
</dbReference>
<feature type="transmembrane region" description="Helical" evidence="1">
    <location>
        <begin position="126"/>
        <end position="148"/>
    </location>
</feature>
<dbReference type="Proteomes" id="UP001461498">
    <property type="component" value="Unassembled WGS sequence"/>
</dbReference>
<reference evidence="2 3" key="1">
    <citation type="submission" date="2022-12" db="EMBL/GenBank/DDBJ databases">
        <title>Chromosome-level genome assembly of true bugs.</title>
        <authorList>
            <person name="Ma L."/>
            <person name="Li H."/>
        </authorList>
    </citation>
    <scope>NUCLEOTIDE SEQUENCE [LARGE SCALE GENOMIC DNA]</scope>
    <source>
        <strain evidence="2">Lab_2022b</strain>
    </source>
</reference>
<evidence type="ECO:0000256" key="1">
    <source>
        <dbReference type="SAM" id="Phobius"/>
    </source>
</evidence>
<dbReference type="GO" id="GO:0016020">
    <property type="term" value="C:membrane"/>
    <property type="evidence" value="ECO:0007669"/>
    <property type="project" value="TreeGrafter"/>
</dbReference>
<dbReference type="AlphaFoldDB" id="A0AAW1CLK0"/>
<feature type="transmembrane region" description="Helical" evidence="1">
    <location>
        <begin position="83"/>
        <end position="105"/>
    </location>
</feature>
<organism evidence="2 3">
    <name type="scientific">Rhynocoris fuscipes</name>
    <dbReference type="NCBI Taxonomy" id="488301"/>
    <lineage>
        <taxon>Eukaryota</taxon>
        <taxon>Metazoa</taxon>
        <taxon>Ecdysozoa</taxon>
        <taxon>Arthropoda</taxon>
        <taxon>Hexapoda</taxon>
        <taxon>Insecta</taxon>
        <taxon>Pterygota</taxon>
        <taxon>Neoptera</taxon>
        <taxon>Paraneoptera</taxon>
        <taxon>Hemiptera</taxon>
        <taxon>Heteroptera</taxon>
        <taxon>Panheteroptera</taxon>
        <taxon>Cimicomorpha</taxon>
        <taxon>Reduviidae</taxon>
        <taxon>Harpactorinae</taxon>
        <taxon>Harpactorini</taxon>
        <taxon>Rhynocoris</taxon>
    </lineage>
</organism>
<protein>
    <recommendedName>
        <fullName evidence="4">Protein rolling stone</fullName>
    </recommendedName>
</protein>